<evidence type="ECO:0000256" key="3">
    <source>
        <dbReference type="ARBA" id="ARBA00022692"/>
    </source>
</evidence>
<reference evidence="9" key="3">
    <citation type="journal article" date="2016" name="PLoS ONE">
        <title>Comparison of O-Antigen Gene Clusters of All O-Serogroups of Escherichia coli and Proposal for Adopting a New Nomenclature for O-Typing.</title>
        <authorList>
            <person name="DebRoy C."/>
            <person name="Fratamico P.M."/>
            <person name="Yan X."/>
            <person name="Baranzoni G."/>
            <person name="Liu Y."/>
            <person name="Needleman D.S."/>
            <person name="Tebbs R."/>
            <person name="O'Connell C.D."/>
            <person name="Allred A."/>
            <person name="Swimley M."/>
            <person name="Mwangi M."/>
            <person name="Kapur V."/>
            <person name="Raygoza Garay J.A."/>
            <person name="Roberts E.L."/>
            <person name="Katani R."/>
        </authorList>
    </citation>
    <scope>NUCLEOTIDE SEQUENCE</scope>
    <source>
        <strain evidence="9">O68:K-:H4</strain>
    </source>
</reference>
<evidence type="ECO:0000256" key="7">
    <source>
        <dbReference type="SAM" id="Phobius"/>
    </source>
</evidence>
<keyword evidence="5 7" id="KW-0472">Membrane</keyword>
<proteinExistence type="predicted"/>
<feature type="transmembrane region" description="Helical" evidence="7">
    <location>
        <begin position="7"/>
        <end position="27"/>
    </location>
</feature>
<evidence type="ECO:0000313" key="10">
    <source>
        <dbReference type="EMBL" id="BAQ01076.1"/>
    </source>
</evidence>
<reference evidence="10" key="1">
    <citation type="journal article" date="2014" name="DNA Res.">
        <title>A complete view of the genetic diversity of the Escherichia coli O-antigen biosynthesis gene cluster.</title>
        <authorList>
            <person name="Iguchi A."/>
            <person name="Iyoda S."/>
            <person name="Kikuchi T."/>
            <person name="Ogura Y."/>
            <person name="Katsura K."/>
            <person name="Ohnishi M."/>
            <person name="Hayashi T."/>
            <person name="Thomson N.R."/>
        </authorList>
    </citation>
    <scope>NUCLEOTIDE SEQUENCE</scope>
    <source>
        <strain evidence="10">F10524-41</strain>
    </source>
</reference>
<organism evidence="10">
    <name type="scientific">Escherichia coli</name>
    <dbReference type="NCBI Taxonomy" id="562"/>
    <lineage>
        <taxon>Bacteria</taxon>
        <taxon>Pseudomonadati</taxon>
        <taxon>Pseudomonadota</taxon>
        <taxon>Gammaproteobacteria</taxon>
        <taxon>Enterobacterales</taxon>
        <taxon>Enterobacteriaceae</taxon>
        <taxon>Escherichia</taxon>
    </lineage>
</organism>
<dbReference type="PANTHER" id="PTHR30250">
    <property type="entry name" value="PST FAMILY PREDICTED COLANIC ACID TRANSPORTER"/>
    <property type="match status" value="1"/>
</dbReference>
<dbReference type="InterPro" id="IPR050833">
    <property type="entry name" value="Poly_Biosynth_Transport"/>
</dbReference>
<feature type="transmembrane region" description="Helical" evidence="7">
    <location>
        <begin position="164"/>
        <end position="188"/>
    </location>
</feature>
<dbReference type="RefSeq" id="WP_001723642.1">
    <property type="nucleotide sequence ID" value="NZ_CAJSHU010000001.1"/>
</dbReference>
<evidence type="ECO:0000256" key="6">
    <source>
        <dbReference type="ARBA" id="ARBA00049738"/>
    </source>
</evidence>
<name>A0A0A8J4D8_ECOLX</name>
<dbReference type="PANTHER" id="PTHR30250:SF11">
    <property type="entry name" value="O-ANTIGEN TRANSPORTER-RELATED"/>
    <property type="match status" value="1"/>
</dbReference>
<feature type="transmembrane region" description="Helical" evidence="7">
    <location>
        <begin position="376"/>
        <end position="396"/>
    </location>
</feature>
<feature type="transmembrane region" description="Helical" evidence="7">
    <location>
        <begin position="352"/>
        <end position="369"/>
    </location>
</feature>
<comment type="subcellular location">
    <subcellularLocation>
        <location evidence="1">Cell membrane</location>
        <topology evidence="1">Multi-pass membrane protein</topology>
    </subcellularLocation>
</comment>
<dbReference type="GO" id="GO:0005886">
    <property type="term" value="C:plasma membrane"/>
    <property type="evidence" value="ECO:0007669"/>
    <property type="project" value="UniProtKB-SubCell"/>
</dbReference>
<evidence type="ECO:0000256" key="5">
    <source>
        <dbReference type="ARBA" id="ARBA00023136"/>
    </source>
</evidence>
<feature type="transmembrane region" description="Helical" evidence="7">
    <location>
        <begin position="321"/>
        <end position="340"/>
    </location>
</feature>
<gene>
    <name evidence="10" type="primary">wzx</name>
</gene>
<feature type="transmembrane region" description="Helical" evidence="7">
    <location>
        <begin position="139"/>
        <end position="158"/>
    </location>
</feature>
<dbReference type="Pfam" id="PF01943">
    <property type="entry name" value="Polysacc_synt"/>
    <property type="match status" value="1"/>
</dbReference>
<feature type="transmembrane region" description="Helical" evidence="7">
    <location>
        <begin position="81"/>
        <end position="102"/>
    </location>
</feature>
<reference evidence="8" key="2">
    <citation type="submission" date="2015-12" db="EMBL/GenBank/DDBJ databases">
        <title>E. coli O antigen sequences.</title>
        <authorList>
            <person name="Liu Y."/>
            <person name="Fratamico P."/>
            <person name="Yan X."/>
            <person name="Ream A."/>
            <person name="DebRoy C."/>
            <person name="Wang W."/>
            <person name="Losada L."/>
            <person name="Brinkac L."/>
            <person name="Radune D."/>
            <person name="Meng J."/>
            <person name="Li R."/>
        </authorList>
    </citation>
    <scope>NUCLEOTIDE SEQUENCE</scope>
    <source>
        <strain evidence="8">O62</strain>
    </source>
</reference>
<accession>A0A0A8J4D8</accession>
<keyword evidence="3 7" id="KW-0812">Transmembrane</keyword>
<evidence type="ECO:0000256" key="4">
    <source>
        <dbReference type="ARBA" id="ARBA00022989"/>
    </source>
</evidence>
<feature type="transmembrane region" description="Helical" evidence="7">
    <location>
        <begin position="209"/>
        <end position="234"/>
    </location>
</feature>
<feature type="transmembrane region" description="Helical" evidence="7">
    <location>
        <begin position="284"/>
        <end position="309"/>
    </location>
</feature>
<protein>
    <recommendedName>
        <fullName evidence="6">Putative O-antigen transporter</fullName>
    </recommendedName>
</protein>
<dbReference type="AlphaFoldDB" id="A0A0A8J4D8"/>
<dbReference type="InterPro" id="IPR002797">
    <property type="entry name" value="Polysacc_synth"/>
</dbReference>
<dbReference type="EMBL" id="JX501334">
    <property type="protein sequence ID" value="AGN91806.1"/>
    <property type="molecule type" value="Genomic_DNA"/>
</dbReference>
<evidence type="ECO:0000256" key="1">
    <source>
        <dbReference type="ARBA" id="ARBA00004651"/>
    </source>
</evidence>
<evidence type="ECO:0000313" key="8">
    <source>
        <dbReference type="EMBL" id="AGN91806.1"/>
    </source>
</evidence>
<evidence type="ECO:0000256" key="2">
    <source>
        <dbReference type="ARBA" id="ARBA00022475"/>
    </source>
</evidence>
<keyword evidence="2" id="KW-1003">Cell membrane</keyword>
<sequence length="403" mass="45432">MLKNIFFLFLIQISNYIFPLLTLPYLVRVLGASQFGSLMLAQALIQYFITVTEYGFNLSATKKIALSKSQDETNKIYTNTLYARIILALICFIIAILCTQFIEMFEREFNVIIILFLGVIGNCFFPIYLFQGLELMKKIAWISIVSKTFMTLSVFVLVKDAKDINNAALALAIPLLLPGIISFIYIYNRQLARVVSFSFRGIVKELKDGGALFISQIAISFYTTFNTLILGYIFNPTIVGVFSAADKLRIAAQSCYVPIQQVVFPRINKEAGELSTKLLKYGGFFVLISFLGSSLVFFFGEQLALLYLGNEFIISARLFKWMSLLLFIISIAIVFGQWGLITLGKEKLLTKIYVIGALCHVGYSIPLVMGYNVYGMLVSVLITEFIITLMMIFSFYKVTHSAI</sequence>
<dbReference type="CDD" id="cd13128">
    <property type="entry name" value="MATE_Wzx_like"/>
    <property type="match status" value="1"/>
</dbReference>
<keyword evidence="4 7" id="KW-1133">Transmembrane helix</keyword>
<dbReference type="EMBL" id="KJ534585">
    <property type="protein sequence ID" value="AIT92161.1"/>
    <property type="molecule type" value="Genomic_DNA"/>
</dbReference>
<feature type="transmembrane region" description="Helical" evidence="7">
    <location>
        <begin position="108"/>
        <end position="130"/>
    </location>
</feature>
<evidence type="ECO:0000313" key="9">
    <source>
        <dbReference type="EMBL" id="AIT92161.1"/>
    </source>
</evidence>
<dbReference type="EMBL" id="AB812023">
    <property type="protein sequence ID" value="BAQ01076.1"/>
    <property type="molecule type" value="Genomic_DNA"/>
</dbReference>